<dbReference type="AlphaFoldDB" id="A0A1N6QRI4"/>
<dbReference type="Pfam" id="PF00034">
    <property type="entry name" value="Cytochrom_C"/>
    <property type="match status" value="2"/>
</dbReference>
<dbReference type="OrthoDB" id="9773456at2"/>
<dbReference type="EMBL" id="FTLW01000002">
    <property type="protein sequence ID" value="SIQ19175.1"/>
    <property type="molecule type" value="Genomic_DNA"/>
</dbReference>
<dbReference type="PANTHER" id="PTHR33751">
    <property type="entry name" value="CBB3-TYPE CYTOCHROME C OXIDASE SUBUNIT FIXP"/>
    <property type="match status" value="1"/>
</dbReference>
<protein>
    <submittedName>
        <fullName evidence="10">Cytochrome c553</fullName>
    </submittedName>
</protein>
<feature type="domain" description="Cytochrome c" evidence="9">
    <location>
        <begin position="59"/>
        <end position="140"/>
    </location>
</feature>
<organism evidence="10 11">
    <name type="scientific">Solilutibacter tolerans</name>
    <dbReference type="NCBI Taxonomy" id="1604334"/>
    <lineage>
        <taxon>Bacteria</taxon>
        <taxon>Pseudomonadati</taxon>
        <taxon>Pseudomonadota</taxon>
        <taxon>Gammaproteobacteria</taxon>
        <taxon>Lysobacterales</taxon>
        <taxon>Lysobacteraceae</taxon>
        <taxon>Solilutibacter</taxon>
    </lineage>
</organism>
<evidence type="ECO:0000259" key="9">
    <source>
        <dbReference type="PROSITE" id="PS51007"/>
    </source>
</evidence>
<feature type="signal peptide" evidence="8">
    <location>
        <begin position="1"/>
        <end position="23"/>
    </location>
</feature>
<keyword evidence="4" id="KW-0249">Electron transport</keyword>
<evidence type="ECO:0000256" key="2">
    <source>
        <dbReference type="ARBA" id="ARBA00022617"/>
    </source>
</evidence>
<evidence type="ECO:0000313" key="11">
    <source>
        <dbReference type="Proteomes" id="UP000241788"/>
    </source>
</evidence>
<dbReference type="PANTHER" id="PTHR33751:SF9">
    <property type="entry name" value="CYTOCHROME C4"/>
    <property type="match status" value="1"/>
</dbReference>
<evidence type="ECO:0000256" key="6">
    <source>
        <dbReference type="PROSITE-ProRule" id="PRU00433"/>
    </source>
</evidence>
<keyword evidence="2 6" id="KW-0349">Heme</keyword>
<proteinExistence type="predicted"/>
<feature type="chain" id="PRO_5012975364" evidence="8">
    <location>
        <begin position="24"/>
        <end position="299"/>
    </location>
</feature>
<feature type="region of interest" description="Disordered" evidence="7">
    <location>
        <begin position="277"/>
        <end position="299"/>
    </location>
</feature>
<keyword evidence="11" id="KW-1185">Reference proteome</keyword>
<feature type="domain" description="Cytochrome c" evidence="9">
    <location>
        <begin position="162"/>
        <end position="256"/>
    </location>
</feature>
<dbReference type="PROSITE" id="PS51007">
    <property type="entry name" value="CYTC"/>
    <property type="match status" value="2"/>
</dbReference>
<keyword evidence="8" id="KW-0732">Signal</keyword>
<dbReference type="Gene3D" id="1.10.760.10">
    <property type="entry name" value="Cytochrome c-like domain"/>
    <property type="match status" value="2"/>
</dbReference>
<sequence length="299" mass="30618">MRNARVYGIAGLAILAVAAVAVAQTTVNPLPEAAPAETISIDAAAATDAVAALAKTQWGDAQKGGTLAGACAACHGLDGNAMQQDAPRIAGMPERYVAKQLALFKANHRTTGLASLMKPYADVLSAQDMRDVGAHYAAQRSGAGVAIDTVINDPASPYNGQKFYQPGQDLYRVGDASRGIPACFACHGPSGSGNPGPSYPHVGGQEAGYLARRLEEYRAGVTSQPDRHQFDQMALVAKSLTDLEIQSLASYIQGLHATADQADAKQVAAVEAAGGLPPAPTAPTAIVPAPAAESAPPAR</sequence>
<dbReference type="STRING" id="1604334.SAMN05421546_0781"/>
<keyword evidence="5 6" id="KW-0408">Iron</keyword>
<reference evidence="11" key="1">
    <citation type="submission" date="2017-01" db="EMBL/GenBank/DDBJ databases">
        <authorList>
            <person name="Varghese N."/>
            <person name="Submissions S."/>
        </authorList>
    </citation>
    <scope>NUCLEOTIDE SEQUENCE [LARGE SCALE GENOMIC DNA]</scope>
    <source>
        <strain evidence="11">UM1</strain>
    </source>
</reference>
<evidence type="ECO:0000256" key="8">
    <source>
        <dbReference type="SAM" id="SignalP"/>
    </source>
</evidence>
<evidence type="ECO:0000313" key="10">
    <source>
        <dbReference type="EMBL" id="SIQ19175.1"/>
    </source>
</evidence>
<dbReference type="SUPFAM" id="SSF46626">
    <property type="entry name" value="Cytochrome c"/>
    <property type="match status" value="2"/>
</dbReference>
<dbReference type="GO" id="GO:0020037">
    <property type="term" value="F:heme binding"/>
    <property type="evidence" value="ECO:0007669"/>
    <property type="project" value="InterPro"/>
</dbReference>
<dbReference type="RefSeq" id="WP_076585527.1">
    <property type="nucleotide sequence ID" value="NZ_FTLW01000002.1"/>
</dbReference>
<keyword evidence="1" id="KW-0813">Transport</keyword>
<evidence type="ECO:0000256" key="3">
    <source>
        <dbReference type="ARBA" id="ARBA00022723"/>
    </source>
</evidence>
<dbReference type="InterPro" id="IPR009056">
    <property type="entry name" value="Cyt_c-like_dom"/>
</dbReference>
<accession>A0A1N6QRI4</accession>
<evidence type="ECO:0000256" key="5">
    <source>
        <dbReference type="ARBA" id="ARBA00023004"/>
    </source>
</evidence>
<evidence type="ECO:0000256" key="4">
    <source>
        <dbReference type="ARBA" id="ARBA00022982"/>
    </source>
</evidence>
<keyword evidence="3 6" id="KW-0479">Metal-binding</keyword>
<dbReference type="InterPro" id="IPR050597">
    <property type="entry name" value="Cytochrome_c_Oxidase_Subunit"/>
</dbReference>
<evidence type="ECO:0000256" key="7">
    <source>
        <dbReference type="SAM" id="MobiDB-lite"/>
    </source>
</evidence>
<dbReference type="GO" id="GO:0009055">
    <property type="term" value="F:electron transfer activity"/>
    <property type="evidence" value="ECO:0007669"/>
    <property type="project" value="InterPro"/>
</dbReference>
<dbReference type="Proteomes" id="UP000241788">
    <property type="component" value="Unassembled WGS sequence"/>
</dbReference>
<dbReference type="InterPro" id="IPR036909">
    <property type="entry name" value="Cyt_c-like_dom_sf"/>
</dbReference>
<evidence type="ECO:0000256" key="1">
    <source>
        <dbReference type="ARBA" id="ARBA00022448"/>
    </source>
</evidence>
<gene>
    <name evidence="10" type="ORF">SAMN05421546_0781</name>
</gene>
<name>A0A1N6QRI4_9GAMM</name>
<dbReference type="GO" id="GO:0046872">
    <property type="term" value="F:metal ion binding"/>
    <property type="evidence" value="ECO:0007669"/>
    <property type="project" value="UniProtKB-KW"/>
</dbReference>